<feature type="region of interest" description="Disordered" evidence="1">
    <location>
        <begin position="109"/>
        <end position="186"/>
    </location>
</feature>
<keyword evidence="3" id="KW-1185">Reference proteome</keyword>
<evidence type="ECO:0000313" key="3">
    <source>
        <dbReference type="Proteomes" id="UP000274822"/>
    </source>
</evidence>
<organism evidence="2 3">
    <name type="scientific">Jimgerdemannia flammicorona</name>
    <dbReference type="NCBI Taxonomy" id="994334"/>
    <lineage>
        <taxon>Eukaryota</taxon>
        <taxon>Fungi</taxon>
        <taxon>Fungi incertae sedis</taxon>
        <taxon>Mucoromycota</taxon>
        <taxon>Mucoromycotina</taxon>
        <taxon>Endogonomycetes</taxon>
        <taxon>Endogonales</taxon>
        <taxon>Endogonaceae</taxon>
        <taxon>Jimgerdemannia</taxon>
    </lineage>
</organism>
<dbReference type="AlphaFoldDB" id="A0A433QFW6"/>
<evidence type="ECO:0000313" key="2">
    <source>
        <dbReference type="EMBL" id="RUS28673.1"/>
    </source>
</evidence>
<reference evidence="2 3" key="1">
    <citation type="journal article" date="2018" name="New Phytol.">
        <title>Phylogenomics of Endogonaceae and evolution of mycorrhizas within Mucoromycota.</title>
        <authorList>
            <person name="Chang Y."/>
            <person name="Desiro A."/>
            <person name="Na H."/>
            <person name="Sandor L."/>
            <person name="Lipzen A."/>
            <person name="Clum A."/>
            <person name="Barry K."/>
            <person name="Grigoriev I.V."/>
            <person name="Martin F.M."/>
            <person name="Stajich J.E."/>
            <person name="Smith M.E."/>
            <person name="Bonito G."/>
            <person name="Spatafora J.W."/>
        </authorList>
    </citation>
    <scope>NUCLEOTIDE SEQUENCE [LARGE SCALE GENOMIC DNA]</scope>
    <source>
        <strain evidence="2 3">AD002</strain>
    </source>
</reference>
<proteinExistence type="predicted"/>
<feature type="compositionally biased region" description="Basic and acidic residues" evidence="1">
    <location>
        <begin position="23"/>
        <end position="32"/>
    </location>
</feature>
<feature type="compositionally biased region" description="Polar residues" evidence="1">
    <location>
        <begin position="155"/>
        <end position="172"/>
    </location>
</feature>
<comment type="caution">
    <text evidence="2">The sequence shown here is derived from an EMBL/GenBank/DDBJ whole genome shotgun (WGS) entry which is preliminary data.</text>
</comment>
<sequence length="253" mass="27670">MAHKWGMEDEEMEDSAPLVGGSMRDEPRKENIKAPYVNGNRKEALKDEVVAVTPTKTAQIIRDIIGDVATPKQKLDDSVIGLLNPYQLGSPLKKAKPLLRELPKELPKEPLIRVSHRPVTRSITAATTPAKKDEPARPLTALEMITKTNPKHRQYVSTTTLSNASKATTPVQETKAPLVKVGPSDENESITAAKAYAAPEVKKRDFAYEKATESKSSKPAPPSYNYNSALKSFPPSSFKTPSPPASVFDITAR</sequence>
<feature type="compositionally biased region" description="Low complexity" evidence="1">
    <location>
        <begin position="231"/>
        <end position="240"/>
    </location>
</feature>
<feature type="region of interest" description="Disordered" evidence="1">
    <location>
        <begin position="209"/>
        <end position="253"/>
    </location>
</feature>
<evidence type="ECO:0000256" key="1">
    <source>
        <dbReference type="SAM" id="MobiDB-lite"/>
    </source>
</evidence>
<protein>
    <submittedName>
        <fullName evidence="2">Uncharacterized protein</fullName>
    </submittedName>
</protein>
<feature type="region of interest" description="Disordered" evidence="1">
    <location>
        <begin position="1"/>
        <end position="35"/>
    </location>
</feature>
<dbReference type="EMBL" id="RBNJ01006284">
    <property type="protein sequence ID" value="RUS28673.1"/>
    <property type="molecule type" value="Genomic_DNA"/>
</dbReference>
<feature type="non-terminal residue" evidence="2">
    <location>
        <position position="253"/>
    </location>
</feature>
<gene>
    <name evidence="2" type="ORF">BC938DRAFT_481584</name>
</gene>
<name>A0A433QFW6_9FUNG</name>
<accession>A0A433QFW6</accession>
<dbReference type="Proteomes" id="UP000274822">
    <property type="component" value="Unassembled WGS sequence"/>
</dbReference>